<organism evidence="1 2">
    <name type="scientific">Methanotorris formicicus Mc-S-70</name>
    <dbReference type="NCBI Taxonomy" id="647171"/>
    <lineage>
        <taxon>Archaea</taxon>
        <taxon>Methanobacteriati</taxon>
        <taxon>Methanobacteriota</taxon>
        <taxon>Methanomada group</taxon>
        <taxon>Methanococci</taxon>
        <taxon>Methanococcales</taxon>
        <taxon>Methanocaldococcaceae</taxon>
        <taxon>Methanotorris</taxon>
    </lineage>
</organism>
<evidence type="ECO:0000313" key="1">
    <source>
        <dbReference type="EMBL" id="EHP83783.1"/>
    </source>
</evidence>
<dbReference type="Proteomes" id="UP000003706">
    <property type="component" value="Unassembled WGS sequence"/>
</dbReference>
<reference evidence="1 2" key="1">
    <citation type="submission" date="2011-09" db="EMBL/GenBank/DDBJ databases">
        <title>The draft genome of Methanotorris formicicus Mc-S-70.</title>
        <authorList>
            <consortium name="US DOE Joint Genome Institute (JGI-PGF)"/>
            <person name="Lucas S."/>
            <person name="Han J."/>
            <person name="Lapidus A."/>
            <person name="Cheng J.-F."/>
            <person name="Goodwin L."/>
            <person name="Pitluck S."/>
            <person name="Peters L."/>
            <person name="Land M.L."/>
            <person name="Hauser L."/>
            <person name="Sieprawska-Lupa M."/>
            <person name="Takai K."/>
            <person name="Miyazaki J."/>
            <person name="Whitman W."/>
            <person name="Woyke T.J."/>
        </authorList>
    </citation>
    <scope>NUCLEOTIDE SEQUENCE [LARGE SCALE GENOMIC DNA]</scope>
    <source>
        <strain evidence="1 2">Mc-S-70</strain>
    </source>
</reference>
<proteinExistence type="predicted"/>
<feature type="non-terminal residue" evidence="1">
    <location>
        <position position="1"/>
    </location>
</feature>
<sequence>EFQEVKTPLGESKSSTEELNSAAILEISSLEKISSIRTYFVSYEGFLILEKIRIDKKITWYEFRRELNRIAVGNAIISLCKETGLLLI</sequence>
<gene>
    <name evidence="1" type="ORF">MetfoDRAFT_1868</name>
</gene>
<comment type="caution">
    <text evidence="1">The sequence shown here is derived from an EMBL/GenBank/DDBJ whole genome shotgun (WGS) entry which is preliminary data.</text>
</comment>
<evidence type="ECO:0000313" key="2">
    <source>
        <dbReference type="Proteomes" id="UP000003706"/>
    </source>
</evidence>
<keyword evidence="2" id="KW-1185">Reference proteome</keyword>
<accession>H1L1E4</accession>
<dbReference type="AlphaFoldDB" id="H1L1E4"/>
<protein>
    <submittedName>
        <fullName evidence="1">Uncharacterized protein</fullName>
    </submittedName>
</protein>
<dbReference type="EMBL" id="AGJL01000073">
    <property type="protein sequence ID" value="EHP83783.1"/>
    <property type="molecule type" value="Genomic_DNA"/>
</dbReference>
<name>H1L1E4_9EURY</name>